<evidence type="ECO:0000256" key="1">
    <source>
        <dbReference type="PROSITE-ProRule" id="PRU10141"/>
    </source>
</evidence>
<dbReference type="PROSITE" id="PS50011">
    <property type="entry name" value="PROTEIN_KINASE_DOM"/>
    <property type="match status" value="1"/>
</dbReference>
<dbReference type="Pfam" id="PF00069">
    <property type="entry name" value="Pkinase"/>
    <property type="match status" value="1"/>
</dbReference>
<keyword evidence="2" id="KW-0812">Transmembrane</keyword>
<accession>A0A9N9H4T7</accession>
<dbReference type="InterPro" id="IPR008266">
    <property type="entry name" value="Tyr_kinase_AS"/>
</dbReference>
<proteinExistence type="predicted"/>
<reference evidence="4" key="1">
    <citation type="submission" date="2021-06" db="EMBL/GenBank/DDBJ databases">
        <authorList>
            <person name="Kallberg Y."/>
            <person name="Tangrot J."/>
            <person name="Rosling A."/>
        </authorList>
    </citation>
    <scope>NUCLEOTIDE SEQUENCE</scope>
    <source>
        <strain evidence="4">UK204</strain>
    </source>
</reference>
<dbReference type="PANTHER" id="PTHR37171">
    <property type="entry name" value="SERINE/THREONINE-PROTEIN KINASE YRZF-RELATED"/>
    <property type="match status" value="1"/>
</dbReference>
<keyword evidence="2" id="KW-0472">Membrane</keyword>
<dbReference type="AlphaFoldDB" id="A0A9N9H4T7"/>
<organism evidence="4 5">
    <name type="scientific">Funneliformis caledonium</name>
    <dbReference type="NCBI Taxonomy" id="1117310"/>
    <lineage>
        <taxon>Eukaryota</taxon>
        <taxon>Fungi</taxon>
        <taxon>Fungi incertae sedis</taxon>
        <taxon>Mucoromycota</taxon>
        <taxon>Glomeromycotina</taxon>
        <taxon>Glomeromycetes</taxon>
        <taxon>Glomerales</taxon>
        <taxon>Glomeraceae</taxon>
        <taxon>Funneliformis</taxon>
    </lineage>
</organism>
<dbReference type="Gene3D" id="1.10.510.10">
    <property type="entry name" value="Transferase(Phosphotransferase) domain 1"/>
    <property type="match status" value="1"/>
</dbReference>
<dbReference type="EMBL" id="CAJVPQ010004803">
    <property type="protein sequence ID" value="CAG8658539.1"/>
    <property type="molecule type" value="Genomic_DNA"/>
</dbReference>
<dbReference type="GO" id="GO:0005524">
    <property type="term" value="F:ATP binding"/>
    <property type="evidence" value="ECO:0007669"/>
    <property type="project" value="UniProtKB-UniRule"/>
</dbReference>
<feature type="domain" description="Protein kinase" evidence="3">
    <location>
        <begin position="213"/>
        <end position="432"/>
    </location>
</feature>
<protein>
    <submittedName>
        <fullName evidence="4">7439_t:CDS:1</fullName>
    </submittedName>
</protein>
<dbReference type="SUPFAM" id="SSF56112">
    <property type="entry name" value="Protein kinase-like (PK-like)"/>
    <property type="match status" value="1"/>
</dbReference>
<keyword evidence="2" id="KW-1133">Transmembrane helix</keyword>
<evidence type="ECO:0000259" key="3">
    <source>
        <dbReference type="PROSITE" id="PS50011"/>
    </source>
</evidence>
<dbReference type="PANTHER" id="PTHR37171:SF1">
    <property type="entry name" value="SERINE_THREONINE-PROTEIN KINASE YRZF-RELATED"/>
    <property type="match status" value="1"/>
</dbReference>
<comment type="caution">
    <text evidence="4">The sequence shown here is derived from an EMBL/GenBank/DDBJ whole genome shotgun (WGS) entry which is preliminary data.</text>
</comment>
<dbReference type="PROSITE" id="PS00107">
    <property type="entry name" value="PROTEIN_KINASE_ATP"/>
    <property type="match status" value="1"/>
</dbReference>
<gene>
    <name evidence="4" type="ORF">FCALED_LOCUS11430</name>
</gene>
<dbReference type="PROSITE" id="PS00109">
    <property type="entry name" value="PROTEIN_KINASE_TYR"/>
    <property type="match status" value="1"/>
</dbReference>
<dbReference type="InterPro" id="IPR052396">
    <property type="entry name" value="Meiotic_Drive_Suppr_Kinase"/>
</dbReference>
<evidence type="ECO:0000313" key="4">
    <source>
        <dbReference type="EMBL" id="CAG8658539.1"/>
    </source>
</evidence>
<sequence>LLTINEVLSCIPPPANYPLDTSTSISSTTVYGAWPTKIARWNEFLTEVNRYNFFEQYIFKRPQFFHGVQIVVETNVYTAMEVNIFGVLNEVMKKYMFAMQKDSDFSRNNPNIGPFVPDYTCRLKINNTFMKKILALEIKRDILLRDLVGLTDEKLERQDFTLQQSQQNFGGGQILRSLNNSRYNLRSMSRTSENRGSRENQDPMEHIFDCSEFKFERSLGYGQTGGTYQCEFHGQIIALKALDLYKNRKFFYKMQNEIEVYNLLSKVQGIYIPKLVCYGYYGGGMGYVMGMTIVGTILNFHKIEEWQKDMALKALKIIHSHNVLHNDIRKENILVNEKGNVYFIDFGKSIVTDKKELFLQEESELSRLFDCYIDRHSETERTNDDVFASDYLCASKCMILQIIIPIKIPSICHLVTIPAFLHILYCEVMSAS</sequence>
<dbReference type="SMART" id="SM00220">
    <property type="entry name" value="S_TKc"/>
    <property type="match status" value="1"/>
</dbReference>
<evidence type="ECO:0000256" key="2">
    <source>
        <dbReference type="SAM" id="Phobius"/>
    </source>
</evidence>
<dbReference type="InterPro" id="IPR017441">
    <property type="entry name" value="Protein_kinase_ATP_BS"/>
</dbReference>
<dbReference type="InterPro" id="IPR011009">
    <property type="entry name" value="Kinase-like_dom_sf"/>
</dbReference>
<name>A0A9N9H4T7_9GLOM</name>
<keyword evidence="1" id="KW-0067">ATP-binding</keyword>
<feature type="binding site" evidence="1">
    <location>
        <position position="240"/>
    </location>
    <ligand>
        <name>ATP</name>
        <dbReference type="ChEBI" id="CHEBI:30616"/>
    </ligand>
</feature>
<feature type="transmembrane region" description="Helical" evidence="2">
    <location>
        <begin position="278"/>
        <end position="300"/>
    </location>
</feature>
<keyword evidence="5" id="KW-1185">Reference proteome</keyword>
<feature type="non-terminal residue" evidence="4">
    <location>
        <position position="432"/>
    </location>
</feature>
<dbReference type="Proteomes" id="UP000789570">
    <property type="component" value="Unassembled WGS sequence"/>
</dbReference>
<dbReference type="InterPro" id="IPR000719">
    <property type="entry name" value="Prot_kinase_dom"/>
</dbReference>
<dbReference type="GO" id="GO:0004672">
    <property type="term" value="F:protein kinase activity"/>
    <property type="evidence" value="ECO:0007669"/>
    <property type="project" value="InterPro"/>
</dbReference>
<dbReference type="OrthoDB" id="2156052at2759"/>
<evidence type="ECO:0000313" key="5">
    <source>
        <dbReference type="Proteomes" id="UP000789570"/>
    </source>
</evidence>
<keyword evidence="1" id="KW-0547">Nucleotide-binding</keyword>